<evidence type="ECO:0000313" key="1">
    <source>
        <dbReference type="EMBL" id="MCC5599744.1"/>
    </source>
</evidence>
<sequence>MSNRLNIQEYLAKYKAEFPDSRIHHELPMPTDAISVVSDSHNWTCFPENVVRIYLIKFALDDYDRHLIGVGDFKHPTVCTKLFESLDDACIFISSRPDKISREWLEQNGFEFLDTPLSKPYPVL</sequence>
<dbReference type="Proteomes" id="UP001199525">
    <property type="component" value="Unassembled WGS sequence"/>
</dbReference>
<dbReference type="EMBL" id="JAIVFQ010000012">
    <property type="protein sequence ID" value="MCC5599744.1"/>
    <property type="molecule type" value="Genomic_DNA"/>
</dbReference>
<keyword evidence="2" id="KW-1185">Reference proteome</keyword>
<name>A0ABS8I7S4_9NOSO</name>
<proteinExistence type="predicted"/>
<dbReference type="RefSeq" id="WP_229484572.1">
    <property type="nucleotide sequence ID" value="NZ_JAIVFQ010000012.1"/>
</dbReference>
<accession>A0ABS8I7S4</accession>
<evidence type="ECO:0000313" key="2">
    <source>
        <dbReference type="Proteomes" id="UP001199525"/>
    </source>
</evidence>
<gene>
    <name evidence="1" type="ORF">LC586_11015</name>
</gene>
<organism evidence="1 2">
    <name type="scientific">Nostoc favosum CHAB5714</name>
    <dbReference type="NCBI Taxonomy" id="2780399"/>
    <lineage>
        <taxon>Bacteria</taxon>
        <taxon>Bacillati</taxon>
        <taxon>Cyanobacteriota</taxon>
        <taxon>Cyanophyceae</taxon>
        <taxon>Nostocales</taxon>
        <taxon>Nostocaceae</taxon>
        <taxon>Nostoc</taxon>
        <taxon>Nostoc favosum</taxon>
    </lineage>
</organism>
<reference evidence="1 2" key="1">
    <citation type="journal article" date="2021" name="Microorganisms">
        <title>Genome Evolution of Filamentous Cyanobacterium Nostoc Species: From Facultative Symbiosis to Free Living.</title>
        <authorList>
            <person name="Huo D."/>
            <person name="Li H."/>
            <person name="Cai F."/>
            <person name="Guo X."/>
            <person name="Qiao Z."/>
            <person name="Wang W."/>
            <person name="Yu G."/>
            <person name="Li R."/>
        </authorList>
    </citation>
    <scope>NUCLEOTIDE SEQUENCE [LARGE SCALE GENOMIC DNA]</scope>
    <source>
        <strain evidence="1 2">CHAB 5714</strain>
    </source>
</reference>
<protein>
    <submittedName>
        <fullName evidence="1">Uncharacterized protein</fullName>
    </submittedName>
</protein>
<comment type="caution">
    <text evidence="1">The sequence shown here is derived from an EMBL/GenBank/DDBJ whole genome shotgun (WGS) entry which is preliminary data.</text>
</comment>